<protein>
    <submittedName>
        <fullName evidence="1">Uncharacterized protein</fullName>
    </submittedName>
</protein>
<reference evidence="1" key="1">
    <citation type="submission" date="2022-04" db="EMBL/GenBank/DDBJ databases">
        <title>Genome of the entomopathogenic fungus Entomophthora muscae.</title>
        <authorList>
            <person name="Elya C."/>
            <person name="Lovett B.R."/>
            <person name="Lee E."/>
            <person name="Macias A.M."/>
            <person name="Hajek A.E."/>
            <person name="De Bivort B.L."/>
            <person name="Kasson M.T."/>
            <person name="De Fine Licht H.H."/>
            <person name="Stajich J.E."/>
        </authorList>
    </citation>
    <scope>NUCLEOTIDE SEQUENCE</scope>
    <source>
        <strain evidence="1">Berkeley</strain>
    </source>
</reference>
<evidence type="ECO:0000313" key="2">
    <source>
        <dbReference type="Proteomes" id="UP001165960"/>
    </source>
</evidence>
<dbReference type="Proteomes" id="UP001165960">
    <property type="component" value="Unassembled WGS sequence"/>
</dbReference>
<name>A0ACC2RY73_9FUNG</name>
<comment type="caution">
    <text evidence="1">The sequence shown here is derived from an EMBL/GenBank/DDBJ whole genome shotgun (WGS) entry which is preliminary data.</text>
</comment>
<accession>A0ACC2RY73</accession>
<sequence length="221" mass="24422">MSICVLLILQVIAGGILLLLPFLVSINGDRPDPLIINLRPTLGKEEKVFNFNSPMFLKNNSLWAGNTSLFVESHLPGAVLMPPESRVICHRRYGTSICEEETSRVWWAPEASLAYSTSTCNNTGCSFKVRVPGPPLPTVALASALLSLRDLKLQASPPNHQNSYTSFKTKSLKFIHWKPVHLRVFTRPYPNTSLASPSHYNFGIILPNGLPDGVFLLSDPN</sequence>
<organism evidence="1 2">
    <name type="scientific">Entomophthora muscae</name>
    <dbReference type="NCBI Taxonomy" id="34485"/>
    <lineage>
        <taxon>Eukaryota</taxon>
        <taxon>Fungi</taxon>
        <taxon>Fungi incertae sedis</taxon>
        <taxon>Zoopagomycota</taxon>
        <taxon>Entomophthoromycotina</taxon>
        <taxon>Entomophthoromycetes</taxon>
        <taxon>Entomophthorales</taxon>
        <taxon>Entomophthoraceae</taxon>
        <taxon>Entomophthora</taxon>
    </lineage>
</organism>
<proteinExistence type="predicted"/>
<keyword evidence="2" id="KW-1185">Reference proteome</keyword>
<dbReference type="EMBL" id="QTSX02006414">
    <property type="protein sequence ID" value="KAJ9055044.1"/>
    <property type="molecule type" value="Genomic_DNA"/>
</dbReference>
<gene>
    <name evidence="1" type="ORF">DSO57_1008082</name>
</gene>
<evidence type="ECO:0000313" key="1">
    <source>
        <dbReference type="EMBL" id="KAJ9055044.1"/>
    </source>
</evidence>